<accession>A0A6A3GBN1</accession>
<reference evidence="4 6" key="1">
    <citation type="submission" date="2018-09" db="EMBL/GenBank/DDBJ databases">
        <title>Genomic investigation of the strawberry pathogen Phytophthora fragariae indicates pathogenicity is determined by transcriptional variation in three key races.</title>
        <authorList>
            <person name="Adams T.M."/>
            <person name="Armitage A.D."/>
            <person name="Sobczyk M.K."/>
            <person name="Bates H.J."/>
            <person name="Dunwell J.M."/>
            <person name="Nellist C.F."/>
            <person name="Harrison R.J."/>
        </authorList>
    </citation>
    <scope>NUCLEOTIDE SEQUENCE [LARGE SCALE GENOMIC DNA]</scope>
    <source>
        <strain evidence="1 4">SCRP249</strain>
        <strain evidence="2 6">SCRP324</strain>
        <strain evidence="3 5">SCRP333</strain>
    </source>
</reference>
<organism evidence="2 6">
    <name type="scientific">Phytophthora rubi</name>
    <dbReference type="NCBI Taxonomy" id="129364"/>
    <lineage>
        <taxon>Eukaryota</taxon>
        <taxon>Sar</taxon>
        <taxon>Stramenopiles</taxon>
        <taxon>Oomycota</taxon>
        <taxon>Peronosporomycetes</taxon>
        <taxon>Peronosporales</taxon>
        <taxon>Peronosporaceae</taxon>
        <taxon>Phytophthora</taxon>
    </lineage>
</organism>
<evidence type="ECO:0000313" key="2">
    <source>
        <dbReference type="EMBL" id="KAE8953877.1"/>
    </source>
</evidence>
<proteinExistence type="predicted"/>
<keyword evidence="5" id="KW-1185">Reference proteome</keyword>
<evidence type="ECO:0000313" key="6">
    <source>
        <dbReference type="Proteomes" id="UP000435112"/>
    </source>
</evidence>
<evidence type="ECO:0000313" key="1">
    <source>
        <dbReference type="EMBL" id="KAE8953817.1"/>
    </source>
</evidence>
<comment type="caution">
    <text evidence="2">The sequence shown here is derived from an EMBL/GenBank/DDBJ whole genome shotgun (WGS) entry which is preliminary data.</text>
</comment>
<evidence type="ECO:0000313" key="3">
    <source>
        <dbReference type="EMBL" id="KAE9261295.1"/>
    </source>
</evidence>
<name>A0A6A3GBN1_9STRA</name>
<dbReference type="AlphaFoldDB" id="A0A6A3GBN1"/>
<dbReference type="Proteomes" id="UP000429607">
    <property type="component" value="Unassembled WGS sequence"/>
</dbReference>
<dbReference type="EMBL" id="QXFV01010367">
    <property type="protein sequence ID" value="KAE8953817.1"/>
    <property type="molecule type" value="Genomic_DNA"/>
</dbReference>
<dbReference type="EMBL" id="QXFT01010477">
    <property type="protein sequence ID" value="KAE9261295.1"/>
    <property type="molecule type" value="Genomic_DNA"/>
</dbReference>
<sequence length="43" mass="4803">MTKVIAVVTVIDEGVAKYPVMVLLVLSLEEMEQVMLVKVARRT</sequence>
<dbReference type="EMBL" id="QXFU01010227">
    <property type="protein sequence ID" value="KAE8953877.1"/>
    <property type="molecule type" value="Genomic_DNA"/>
</dbReference>
<gene>
    <name evidence="1" type="ORF">PR001_g32732</name>
    <name evidence="2" type="ORF">PR002_g32244</name>
    <name evidence="3" type="ORF">PR003_g33990</name>
</gene>
<dbReference type="Proteomes" id="UP000435112">
    <property type="component" value="Unassembled WGS sequence"/>
</dbReference>
<evidence type="ECO:0000313" key="4">
    <source>
        <dbReference type="Proteomes" id="UP000429607"/>
    </source>
</evidence>
<evidence type="ECO:0000313" key="5">
    <source>
        <dbReference type="Proteomes" id="UP000434957"/>
    </source>
</evidence>
<protein>
    <submittedName>
        <fullName evidence="2">Uncharacterized protein</fullName>
    </submittedName>
</protein>
<dbReference type="Proteomes" id="UP000434957">
    <property type="component" value="Unassembled WGS sequence"/>
</dbReference>